<dbReference type="Proteomes" id="UP000738349">
    <property type="component" value="Unassembled WGS sequence"/>
</dbReference>
<accession>A0A9P9D6Y9</accession>
<name>A0A9P9D6Y9_9HYPO</name>
<dbReference type="OrthoDB" id="5146670at2759"/>
<organism evidence="1 2">
    <name type="scientific">Dactylonectria macrodidyma</name>
    <dbReference type="NCBI Taxonomy" id="307937"/>
    <lineage>
        <taxon>Eukaryota</taxon>
        <taxon>Fungi</taxon>
        <taxon>Dikarya</taxon>
        <taxon>Ascomycota</taxon>
        <taxon>Pezizomycotina</taxon>
        <taxon>Sordariomycetes</taxon>
        <taxon>Hypocreomycetidae</taxon>
        <taxon>Hypocreales</taxon>
        <taxon>Nectriaceae</taxon>
        <taxon>Dactylonectria</taxon>
    </lineage>
</organism>
<reference evidence="1" key="1">
    <citation type="journal article" date="2021" name="Nat. Commun.">
        <title>Genetic determinants of endophytism in the Arabidopsis root mycobiome.</title>
        <authorList>
            <person name="Mesny F."/>
            <person name="Miyauchi S."/>
            <person name="Thiergart T."/>
            <person name="Pickel B."/>
            <person name="Atanasova L."/>
            <person name="Karlsson M."/>
            <person name="Huettel B."/>
            <person name="Barry K.W."/>
            <person name="Haridas S."/>
            <person name="Chen C."/>
            <person name="Bauer D."/>
            <person name="Andreopoulos W."/>
            <person name="Pangilinan J."/>
            <person name="LaButti K."/>
            <person name="Riley R."/>
            <person name="Lipzen A."/>
            <person name="Clum A."/>
            <person name="Drula E."/>
            <person name="Henrissat B."/>
            <person name="Kohler A."/>
            <person name="Grigoriev I.V."/>
            <person name="Martin F.M."/>
            <person name="Hacquard S."/>
        </authorList>
    </citation>
    <scope>NUCLEOTIDE SEQUENCE</scope>
    <source>
        <strain evidence="1">MPI-CAGE-AT-0147</strain>
    </source>
</reference>
<protein>
    <submittedName>
        <fullName evidence="1">Uncharacterized protein</fullName>
    </submittedName>
</protein>
<comment type="caution">
    <text evidence="1">The sequence shown here is derived from an EMBL/GenBank/DDBJ whole genome shotgun (WGS) entry which is preliminary data.</text>
</comment>
<dbReference type="EMBL" id="JAGMUV010000034">
    <property type="protein sequence ID" value="KAH7113577.1"/>
    <property type="molecule type" value="Genomic_DNA"/>
</dbReference>
<keyword evidence="2" id="KW-1185">Reference proteome</keyword>
<dbReference type="AlphaFoldDB" id="A0A9P9D6Y9"/>
<gene>
    <name evidence="1" type="ORF">EDB81DRAFT_921488</name>
</gene>
<evidence type="ECO:0000313" key="1">
    <source>
        <dbReference type="EMBL" id="KAH7113577.1"/>
    </source>
</evidence>
<evidence type="ECO:0000313" key="2">
    <source>
        <dbReference type="Proteomes" id="UP000738349"/>
    </source>
</evidence>
<sequence length="139" mass="14771">MHLHHTHVHRDTLPHSTGSASNIYASVITEADSTAKYFLACLTNVASAYSCDGLYNCVAITCGPPEMDAKIGAATDDCELGSSAICATKTASAIDVDTTTLEDPAESSAQMDCRGRVGHEKQVIEKEAFAIQHGRLSRD</sequence>
<proteinExistence type="predicted"/>